<reference evidence="1 2" key="1">
    <citation type="journal article" date="2019" name="PLoS Pathog.">
        <title>Genome sequence of the bovine parasite Schistosoma bovis Tanzania.</title>
        <authorList>
            <person name="Oey H."/>
            <person name="Zakrzewski M."/>
            <person name="Gobert G."/>
            <person name="Gravermann K."/>
            <person name="Stoye J."/>
            <person name="Jones M."/>
            <person name="Mcmanus D."/>
            <person name="Krause L."/>
        </authorList>
    </citation>
    <scope>NUCLEOTIDE SEQUENCE [LARGE SCALE GENOMIC DNA]</scope>
    <source>
        <strain evidence="1 2">TAN1997</strain>
    </source>
</reference>
<evidence type="ECO:0000313" key="2">
    <source>
        <dbReference type="Proteomes" id="UP000290809"/>
    </source>
</evidence>
<evidence type="ECO:0008006" key="3">
    <source>
        <dbReference type="Google" id="ProtNLM"/>
    </source>
</evidence>
<dbReference type="AlphaFoldDB" id="A0A430Q0P7"/>
<sequence length="86" mass="9436">MAFVVLANGRCQDGRCVCDPGYTGDGYNESRSRGCYCKFCNFIGFIVKLCGNVQCHQYATCDRGQCRCVTGYDGDGYSDCRPVTEG</sequence>
<dbReference type="Pfam" id="PF23106">
    <property type="entry name" value="EGF_Teneurin"/>
    <property type="match status" value="1"/>
</dbReference>
<name>A0A430Q0P7_SCHBO</name>
<proteinExistence type="predicted"/>
<keyword evidence="2" id="KW-1185">Reference proteome</keyword>
<comment type="caution">
    <text evidence="1">The sequence shown here is derived from an EMBL/GenBank/DDBJ whole genome shotgun (WGS) entry which is preliminary data.</text>
</comment>
<gene>
    <name evidence="1" type="ORF">DC041_0001001</name>
</gene>
<accession>A0A430Q0P7</accession>
<dbReference type="EMBL" id="QMKO01003553">
    <property type="protein sequence ID" value="RTG81168.1"/>
    <property type="molecule type" value="Genomic_DNA"/>
</dbReference>
<evidence type="ECO:0000313" key="1">
    <source>
        <dbReference type="EMBL" id="RTG81168.1"/>
    </source>
</evidence>
<protein>
    <recommendedName>
        <fullName evidence="3">EGF-like domain-containing protein</fullName>
    </recommendedName>
</protein>
<dbReference type="Gene3D" id="2.10.25.10">
    <property type="entry name" value="Laminin"/>
    <property type="match status" value="1"/>
</dbReference>
<dbReference type="Proteomes" id="UP000290809">
    <property type="component" value="Unassembled WGS sequence"/>
</dbReference>
<organism evidence="1 2">
    <name type="scientific">Schistosoma bovis</name>
    <name type="common">Blood fluke</name>
    <dbReference type="NCBI Taxonomy" id="6184"/>
    <lineage>
        <taxon>Eukaryota</taxon>
        <taxon>Metazoa</taxon>
        <taxon>Spiralia</taxon>
        <taxon>Lophotrochozoa</taxon>
        <taxon>Platyhelminthes</taxon>
        <taxon>Trematoda</taxon>
        <taxon>Digenea</taxon>
        <taxon>Strigeidida</taxon>
        <taxon>Schistosomatoidea</taxon>
        <taxon>Schistosomatidae</taxon>
        <taxon>Schistosoma</taxon>
    </lineage>
</organism>
<dbReference type="STRING" id="6184.A0A430Q0P7"/>